<keyword evidence="4" id="KW-1185">Reference proteome</keyword>
<accession>A0A8H4QST9</accession>
<dbReference type="Proteomes" id="UP000521872">
    <property type="component" value="Unassembled WGS sequence"/>
</dbReference>
<reference evidence="3 4" key="1">
    <citation type="submission" date="2019-12" db="EMBL/GenBank/DDBJ databases">
        <authorList>
            <person name="Floudas D."/>
            <person name="Bentzer J."/>
            <person name="Ahren D."/>
            <person name="Johansson T."/>
            <person name="Persson P."/>
            <person name="Tunlid A."/>
        </authorList>
    </citation>
    <scope>NUCLEOTIDE SEQUENCE [LARGE SCALE GENOMIC DNA]</scope>
    <source>
        <strain evidence="3 4">CBS 102.39</strain>
    </source>
</reference>
<dbReference type="EMBL" id="JAACJL010000031">
    <property type="protein sequence ID" value="KAF4616775.1"/>
    <property type="molecule type" value="Genomic_DNA"/>
</dbReference>
<dbReference type="Gene3D" id="2.60.120.260">
    <property type="entry name" value="Galactose-binding domain-like"/>
    <property type="match status" value="1"/>
</dbReference>
<proteinExistence type="predicted"/>
<keyword evidence="2" id="KW-0812">Transmembrane</keyword>
<dbReference type="AlphaFoldDB" id="A0A8H4QST9"/>
<feature type="region of interest" description="Disordered" evidence="1">
    <location>
        <begin position="201"/>
        <end position="220"/>
    </location>
</feature>
<gene>
    <name evidence="3" type="ORF">D9613_008933</name>
</gene>
<comment type="caution">
    <text evidence="3">The sequence shown here is derived from an EMBL/GenBank/DDBJ whole genome shotgun (WGS) entry which is preliminary data.</text>
</comment>
<keyword evidence="2" id="KW-1133">Transmembrane helix</keyword>
<evidence type="ECO:0000256" key="2">
    <source>
        <dbReference type="SAM" id="Phobius"/>
    </source>
</evidence>
<evidence type="ECO:0000256" key="1">
    <source>
        <dbReference type="SAM" id="MobiDB-lite"/>
    </source>
</evidence>
<evidence type="ECO:0000313" key="3">
    <source>
        <dbReference type="EMBL" id="KAF4616775.1"/>
    </source>
</evidence>
<organism evidence="3 4">
    <name type="scientific">Agrocybe pediades</name>
    <dbReference type="NCBI Taxonomy" id="84607"/>
    <lineage>
        <taxon>Eukaryota</taxon>
        <taxon>Fungi</taxon>
        <taxon>Dikarya</taxon>
        <taxon>Basidiomycota</taxon>
        <taxon>Agaricomycotina</taxon>
        <taxon>Agaricomycetes</taxon>
        <taxon>Agaricomycetidae</taxon>
        <taxon>Agaricales</taxon>
        <taxon>Agaricineae</taxon>
        <taxon>Strophariaceae</taxon>
        <taxon>Agrocybe</taxon>
    </lineage>
</organism>
<feature type="region of interest" description="Disordered" evidence="1">
    <location>
        <begin position="311"/>
        <end position="332"/>
    </location>
</feature>
<keyword evidence="2" id="KW-0472">Membrane</keyword>
<name>A0A8H4QST9_9AGAR</name>
<feature type="transmembrane region" description="Helical" evidence="2">
    <location>
        <begin position="270"/>
        <end position="292"/>
    </location>
</feature>
<sequence>MTDIIDDRSLLIVYNTNHWDLEEDLRDFDRTSTFCKTVGGTATFNFTGPATISVFGIIQPASFQASGRSSYTIDGGTPKINVPSADHEIHLFDIQFFSTPVFDAGPHTLVITTLDDNNHFVYLDYIQIIPKVDTSSSVALSSVIIVNPFFTGLPTFTAIEATTTTTILPIGGPGSTSGTADAAAISASNFSGKFSTTSVDTSITPTGTSTKAPTEEPTEAPTAMATTIAINGYTSYSSSPSMSFLSVPGTTASAPEGAASATLHGHHVSLGAIIGPIIGLLILLLLIGFLLCRVCYPRGKRSQVIFLRSDDEQAVSRTGEPEDGLPPIGVAS</sequence>
<evidence type="ECO:0000313" key="4">
    <source>
        <dbReference type="Proteomes" id="UP000521872"/>
    </source>
</evidence>
<protein>
    <submittedName>
        <fullName evidence="3">Uncharacterized protein</fullName>
    </submittedName>
</protein>